<sequence length="494" mass="55163">MSTRSLNLGMAPPIHPSIFLTNTSLPISRLPNEALINIFGYCDTFEGDLARHPDDLRNRRYLSWTRVLHVCRRWYYVGVSCPSLWQTVSSSRGYACTREILRRSRGLPLNIYIPRIDASTLNATLVLLLAEAPRTRTLSIHLPHRYRRVLARTTARVAAKWRMLEDLTVFATSARGASPLHIDRFFPHELSRLKTLHVIAECHLGSLPSARNVEQLTLATLYKPELGREPWTLCIRALKHALRSMPHLAHLNIANLVPELAGDVREEDTEFVPLPALRSLCVRGAALPVFLLSASVIAPSDARIALDFEIEDPNDVRAVHMATCNLFQRQSSDGRVGRCPLRSLLLSSTLDLEFVIEGSSGNDELLQPSRLYGDPTRDFRLGVTRSYGWRGTDADVGSLSALLQNLPLSEVRTLNVVGLGAKNILVPRPLRRDVLDGMAALALDANYAPRTKDVSPGCRGSKYSGANEDWRAYLPGLETVAWDPRSRREHAWGV</sequence>
<dbReference type="OrthoDB" id="2758792at2759"/>
<proteinExistence type="predicted"/>
<organism evidence="2 3">
    <name type="scientific">Phanerochaete sordida</name>
    <dbReference type="NCBI Taxonomy" id="48140"/>
    <lineage>
        <taxon>Eukaryota</taxon>
        <taxon>Fungi</taxon>
        <taxon>Dikarya</taxon>
        <taxon>Basidiomycota</taxon>
        <taxon>Agaricomycotina</taxon>
        <taxon>Agaricomycetes</taxon>
        <taxon>Polyporales</taxon>
        <taxon>Phanerochaetaceae</taxon>
        <taxon>Phanerochaete</taxon>
    </lineage>
</organism>
<protein>
    <submittedName>
        <fullName evidence="2">F-box protein</fullName>
    </submittedName>
</protein>
<feature type="domain" description="F-box" evidence="1">
    <location>
        <begin position="27"/>
        <end position="89"/>
    </location>
</feature>
<dbReference type="Proteomes" id="UP000703269">
    <property type="component" value="Unassembled WGS sequence"/>
</dbReference>
<keyword evidence="3" id="KW-1185">Reference proteome</keyword>
<dbReference type="Gene3D" id="1.20.1280.50">
    <property type="match status" value="1"/>
</dbReference>
<evidence type="ECO:0000313" key="2">
    <source>
        <dbReference type="EMBL" id="GJE93796.1"/>
    </source>
</evidence>
<name>A0A9P3GFG0_9APHY</name>
<evidence type="ECO:0000313" key="3">
    <source>
        <dbReference type="Proteomes" id="UP000703269"/>
    </source>
</evidence>
<evidence type="ECO:0000259" key="1">
    <source>
        <dbReference type="Pfam" id="PF12937"/>
    </source>
</evidence>
<comment type="caution">
    <text evidence="2">The sequence shown here is derived from an EMBL/GenBank/DDBJ whole genome shotgun (WGS) entry which is preliminary data.</text>
</comment>
<reference evidence="2 3" key="1">
    <citation type="submission" date="2021-08" db="EMBL/GenBank/DDBJ databases">
        <title>Draft Genome Sequence of Phanerochaete sordida strain YK-624.</title>
        <authorList>
            <person name="Mori T."/>
            <person name="Dohra H."/>
            <person name="Suzuki T."/>
            <person name="Kawagishi H."/>
            <person name="Hirai H."/>
        </authorList>
    </citation>
    <scope>NUCLEOTIDE SEQUENCE [LARGE SCALE GENOMIC DNA]</scope>
    <source>
        <strain evidence="2 3">YK-624</strain>
    </source>
</reference>
<accession>A0A9P3GFG0</accession>
<dbReference type="EMBL" id="BPQB01000035">
    <property type="protein sequence ID" value="GJE93796.1"/>
    <property type="molecule type" value="Genomic_DNA"/>
</dbReference>
<gene>
    <name evidence="2" type="ORF">PsYK624_099580</name>
</gene>
<dbReference type="InterPro" id="IPR001810">
    <property type="entry name" value="F-box_dom"/>
</dbReference>
<dbReference type="AlphaFoldDB" id="A0A9P3GFG0"/>
<dbReference type="Pfam" id="PF12937">
    <property type="entry name" value="F-box-like"/>
    <property type="match status" value="1"/>
</dbReference>